<comment type="caution">
    <text evidence="1">The sequence shown here is derived from an EMBL/GenBank/DDBJ whole genome shotgun (WGS) entry which is preliminary data.</text>
</comment>
<protein>
    <submittedName>
        <fullName evidence="1">Uncharacterized protein</fullName>
    </submittedName>
</protein>
<dbReference type="EMBL" id="SNRY01009033">
    <property type="protein sequence ID" value="KAA6307629.1"/>
    <property type="molecule type" value="Genomic_DNA"/>
</dbReference>
<evidence type="ECO:0000313" key="1">
    <source>
        <dbReference type="EMBL" id="KAA6307629.1"/>
    </source>
</evidence>
<name>A0A5J4PGE4_9ZZZZ</name>
<dbReference type="AlphaFoldDB" id="A0A5J4PGE4"/>
<accession>A0A5J4PGE4</accession>
<feature type="non-terminal residue" evidence="1">
    <location>
        <position position="83"/>
    </location>
</feature>
<proteinExistence type="predicted"/>
<sequence>MDYFNEKVGVTYNELTSVVKKKTLNSLIFRGRVHRLNRGGGLNNQALIDYYTIPAIYREAFEKQFGNPQEILAQRKKEEAILL</sequence>
<reference evidence="1" key="1">
    <citation type="submission" date="2019-03" db="EMBL/GenBank/DDBJ databases">
        <title>Single cell metagenomics reveals metabolic interactions within the superorganism composed of flagellate Streblomastix strix and complex community of Bacteroidetes bacteria on its surface.</title>
        <authorList>
            <person name="Treitli S.C."/>
            <person name="Kolisko M."/>
            <person name="Husnik F."/>
            <person name="Keeling P."/>
            <person name="Hampl V."/>
        </authorList>
    </citation>
    <scope>NUCLEOTIDE SEQUENCE</scope>
    <source>
        <strain evidence="1">STM</strain>
    </source>
</reference>
<organism evidence="1">
    <name type="scientific">termite gut metagenome</name>
    <dbReference type="NCBI Taxonomy" id="433724"/>
    <lineage>
        <taxon>unclassified sequences</taxon>
        <taxon>metagenomes</taxon>
        <taxon>organismal metagenomes</taxon>
    </lineage>
</organism>
<gene>
    <name evidence="1" type="ORF">EZS27_040701</name>
</gene>